<keyword evidence="7" id="KW-0378">Hydrolase</keyword>
<comment type="subcellular location">
    <subcellularLocation>
        <location evidence="2">Cytoplasm</location>
    </subcellularLocation>
    <subcellularLocation>
        <location evidence="1">Nucleus</location>
    </subcellularLocation>
</comment>
<evidence type="ECO:0000313" key="15">
    <source>
        <dbReference type="EMBL" id="KAJ6258941.1"/>
    </source>
</evidence>
<dbReference type="SUPFAM" id="SSF52540">
    <property type="entry name" value="P-loop containing nucleoside triphosphate hydrolases"/>
    <property type="match status" value="1"/>
</dbReference>
<evidence type="ECO:0000256" key="7">
    <source>
        <dbReference type="ARBA" id="ARBA00022801"/>
    </source>
</evidence>
<evidence type="ECO:0000259" key="13">
    <source>
        <dbReference type="SMART" id="SM00382"/>
    </source>
</evidence>
<name>A0AAD6NGP1_DREDA</name>
<dbReference type="EMBL" id="JAQGDS010000007">
    <property type="protein sequence ID" value="KAJ6258941.1"/>
    <property type="molecule type" value="Genomic_DNA"/>
</dbReference>
<dbReference type="Gene3D" id="2.40.30.270">
    <property type="match status" value="1"/>
</dbReference>
<dbReference type="PANTHER" id="PTHR43788">
    <property type="entry name" value="DNA2/NAM7 HELICASE FAMILY MEMBER"/>
    <property type="match status" value="1"/>
</dbReference>
<dbReference type="InterPro" id="IPR014001">
    <property type="entry name" value="Helicase_ATP-bd"/>
</dbReference>
<dbReference type="Pfam" id="PF13087">
    <property type="entry name" value="AAA_12"/>
    <property type="match status" value="2"/>
</dbReference>
<evidence type="ECO:0000256" key="5">
    <source>
        <dbReference type="ARBA" id="ARBA00022490"/>
    </source>
</evidence>
<feature type="compositionally biased region" description="Basic and acidic residues" evidence="12">
    <location>
        <begin position="503"/>
        <end position="525"/>
    </location>
</feature>
<evidence type="ECO:0000256" key="9">
    <source>
        <dbReference type="ARBA" id="ARBA00022840"/>
    </source>
</evidence>
<dbReference type="InterPro" id="IPR003593">
    <property type="entry name" value="AAA+_ATPase"/>
</dbReference>
<evidence type="ECO:0000259" key="14">
    <source>
        <dbReference type="SMART" id="SM00487"/>
    </source>
</evidence>
<dbReference type="InterPro" id="IPR047187">
    <property type="entry name" value="SF1_C_Upf1"/>
</dbReference>
<evidence type="ECO:0000256" key="4">
    <source>
        <dbReference type="ARBA" id="ARBA00012551"/>
    </source>
</evidence>
<dbReference type="InterPro" id="IPR041679">
    <property type="entry name" value="DNA2/NAM7-like_C"/>
</dbReference>
<dbReference type="Proteomes" id="UP001221413">
    <property type="component" value="Unassembled WGS sequence"/>
</dbReference>
<dbReference type="GO" id="GO:0005737">
    <property type="term" value="C:cytoplasm"/>
    <property type="evidence" value="ECO:0007669"/>
    <property type="project" value="UniProtKB-SubCell"/>
</dbReference>
<sequence length="675" mass="74646">MKRRSPTNTTIMESIEVYLDKHLNLLEKARQSELQLSDDAVARVDPKLLSARGLACLNLSVSRLYTGLGGKTIVELVPDSALNTSARIPVHTLRTGDIVRIEEQPSGSAKKQAKQELRDKGLAGVVVRTTQQKIAVALNMDKQVNLDFPRRMWLMIQAVTDLKSKASKDLSRIMTISFGLSKYIPPTEYPNTDFECLDDRLNDSQKEAIKFALKAESIALIHGPPGTGKTHTLIEIIRQLVAAGQKVLVCGPSNISVDNIADKLAAYRIPMVRVGHPARVLPTVLSSSLDYVIQTSDAGMLVKDIRKEMDEKLADVKKARNAGDRRRTWEDIRGLRKECKEREIRCTQEIMRTSKVVLSTLHGAGGRDVLGQKFDVIIIDEAGQALEAQCWIAMINATKCILAGDHLQLGPTVPRSEKNEFQELELSLFERLIKLHGPTIKKSLSVQYRMHQTIMDYPSNSLYSSSLVAAESVQSHLLLDLPDVEETDDTKEPLVFWDTQGGDFRERVPDDSDGSQKRSFQEESKSNPTEACKHPTSPGSISPSPIQLTVVCAALCNLHVRTLVKAGVKPSDIAVITPYNAQVTLLSDTLKSDFPDIEIGSVDGFQGREKEAIVLSLVRSNEKHEVGFLSDERRLNGTKLPVPKIGESSTDGNIVAMTRPRRHLCVIGDSETVSR</sequence>
<evidence type="ECO:0000313" key="16">
    <source>
        <dbReference type="Proteomes" id="UP001221413"/>
    </source>
</evidence>
<dbReference type="InterPro" id="IPR048761">
    <property type="entry name" value="SMUBP-2_HCS1_1B"/>
</dbReference>
<dbReference type="InterPro" id="IPR041677">
    <property type="entry name" value="DNA2/NAM7_AAA_11"/>
</dbReference>
<evidence type="ECO:0000256" key="1">
    <source>
        <dbReference type="ARBA" id="ARBA00004123"/>
    </source>
</evidence>
<reference evidence="15" key="1">
    <citation type="submission" date="2023-01" db="EMBL/GenBank/DDBJ databases">
        <title>The chitinases involved in constricting ring structure development in the nematode-trapping fungus Drechslerella dactyloides.</title>
        <authorList>
            <person name="Wang R."/>
            <person name="Zhang L."/>
            <person name="Tang P."/>
            <person name="Li S."/>
            <person name="Liang L."/>
        </authorList>
    </citation>
    <scope>NUCLEOTIDE SEQUENCE</scope>
    <source>
        <strain evidence="15">YMF1.00031</strain>
    </source>
</reference>
<evidence type="ECO:0000256" key="10">
    <source>
        <dbReference type="ARBA" id="ARBA00023242"/>
    </source>
</evidence>
<comment type="similarity">
    <text evidence="3">Belongs to the DNA2/NAM7 helicase family.</text>
</comment>
<dbReference type="SMART" id="SM00487">
    <property type="entry name" value="DEXDc"/>
    <property type="match status" value="1"/>
</dbReference>
<keyword evidence="16" id="KW-1185">Reference proteome</keyword>
<keyword evidence="10" id="KW-0539">Nucleus</keyword>
<dbReference type="CDD" id="cd18808">
    <property type="entry name" value="SF1_C_Upf1"/>
    <property type="match status" value="1"/>
</dbReference>
<keyword evidence="5" id="KW-0963">Cytoplasm</keyword>
<dbReference type="PANTHER" id="PTHR43788:SF8">
    <property type="entry name" value="DNA-BINDING PROTEIN SMUBP-2"/>
    <property type="match status" value="1"/>
</dbReference>
<comment type="caution">
    <text evidence="15">The sequence shown here is derived from an EMBL/GenBank/DDBJ whole genome shotgun (WGS) entry which is preliminary data.</text>
</comment>
<keyword evidence="9" id="KW-0067">ATP-binding</keyword>
<feature type="region of interest" description="Disordered" evidence="12">
    <location>
        <begin position="502"/>
        <end position="541"/>
    </location>
</feature>
<dbReference type="GO" id="GO:0016787">
    <property type="term" value="F:hydrolase activity"/>
    <property type="evidence" value="ECO:0007669"/>
    <property type="project" value="UniProtKB-KW"/>
</dbReference>
<comment type="catalytic activity">
    <reaction evidence="11">
        <text>ATP + H2O = ADP + phosphate + H(+)</text>
        <dbReference type="Rhea" id="RHEA:13065"/>
        <dbReference type="ChEBI" id="CHEBI:15377"/>
        <dbReference type="ChEBI" id="CHEBI:15378"/>
        <dbReference type="ChEBI" id="CHEBI:30616"/>
        <dbReference type="ChEBI" id="CHEBI:43474"/>
        <dbReference type="ChEBI" id="CHEBI:456216"/>
        <dbReference type="EC" id="3.6.4.12"/>
    </reaction>
    <physiologicalReaction direction="left-to-right" evidence="11">
        <dbReference type="Rhea" id="RHEA:13066"/>
    </physiologicalReaction>
</comment>
<evidence type="ECO:0000256" key="12">
    <source>
        <dbReference type="SAM" id="MobiDB-lite"/>
    </source>
</evidence>
<dbReference type="InterPro" id="IPR027417">
    <property type="entry name" value="P-loop_NTPase"/>
</dbReference>
<dbReference type="EC" id="3.6.4.12" evidence="4"/>
<evidence type="ECO:0000256" key="11">
    <source>
        <dbReference type="ARBA" id="ARBA00048432"/>
    </source>
</evidence>
<dbReference type="GO" id="GO:0005524">
    <property type="term" value="F:ATP binding"/>
    <property type="evidence" value="ECO:0007669"/>
    <property type="project" value="UniProtKB-KW"/>
</dbReference>
<dbReference type="InterPro" id="IPR050534">
    <property type="entry name" value="Coronavir_polyprotein_1ab"/>
</dbReference>
<evidence type="ECO:0000256" key="6">
    <source>
        <dbReference type="ARBA" id="ARBA00022741"/>
    </source>
</evidence>
<dbReference type="Pfam" id="PF21138">
    <property type="entry name" value="SMUBP-2_HCS1_1B"/>
    <property type="match status" value="1"/>
</dbReference>
<gene>
    <name evidence="15" type="ORF">Dda_5836</name>
</gene>
<evidence type="ECO:0000256" key="2">
    <source>
        <dbReference type="ARBA" id="ARBA00004496"/>
    </source>
</evidence>
<feature type="domain" description="Helicase ATP-binding" evidence="14">
    <location>
        <begin position="197"/>
        <end position="449"/>
    </location>
</feature>
<dbReference type="GO" id="GO:0003723">
    <property type="term" value="F:RNA binding"/>
    <property type="evidence" value="ECO:0007669"/>
    <property type="project" value="InterPro"/>
</dbReference>
<keyword evidence="6" id="KW-0547">Nucleotide-binding</keyword>
<protein>
    <recommendedName>
        <fullName evidence="4">DNA helicase</fullName>
        <ecNumber evidence="4">3.6.4.12</ecNumber>
    </recommendedName>
</protein>
<accession>A0AAD6NGP1</accession>
<evidence type="ECO:0000256" key="3">
    <source>
        <dbReference type="ARBA" id="ARBA00007913"/>
    </source>
</evidence>
<evidence type="ECO:0000256" key="8">
    <source>
        <dbReference type="ARBA" id="ARBA00022806"/>
    </source>
</evidence>
<dbReference type="AlphaFoldDB" id="A0AAD6NGP1"/>
<feature type="domain" description="AAA+ ATPase" evidence="13">
    <location>
        <begin position="215"/>
        <end position="426"/>
    </location>
</feature>
<dbReference type="Gene3D" id="3.40.50.300">
    <property type="entry name" value="P-loop containing nucleotide triphosphate hydrolases"/>
    <property type="match status" value="2"/>
</dbReference>
<dbReference type="GO" id="GO:0043139">
    <property type="term" value="F:5'-3' DNA helicase activity"/>
    <property type="evidence" value="ECO:0007669"/>
    <property type="project" value="TreeGrafter"/>
</dbReference>
<dbReference type="GO" id="GO:0005634">
    <property type="term" value="C:nucleus"/>
    <property type="evidence" value="ECO:0007669"/>
    <property type="project" value="UniProtKB-SubCell"/>
</dbReference>
<dbReference type="SMART" id="SM00382">
    <property type="entry name" value="AAA"/>
    <property type="match status" value="1"/>
</dbReference>
<proteinExistence type="inferred from homology"/>
<organism evidence="15 16">
    <name type="scientific">Drechslerella dactyloides</name>
    <name type="common">Nematode-trapping fungus</name>
    <name type="synonym">Arthrobotrys dactyloides</name>
    <dbReference type="NCBI Taxonomy" id="74499"/>
    <lineage>
        <taxon>Eukaryota</taxon>
        <taxon>Fungi</taxon>
        <taxon>Dikarya</taxon>
        <taxon>Ascomycota</taxon>
        <taxon>Pezizomycotina</taxon>
        <taxon>Orbiliomycetes</taxon>
        <taxon>Orbiliales</taxon>
        <taxon>Orbiliaceae</taxon>
        <taxon>Drechslerella</taxon>
    </lineage>
</organism>
<dbReference type="CDD" id="cd18044">
    <property type="entry name" value="DEXXQc_SMUBP2"/>
    <property type="match status" value="1"/>
</dbReference>
<keyword evidence="8" id="KW-0347">Helicase</keyword>
<dbReference type="Pfam" id="PF13086">
    <property type="entry name" value="AAA_11"/>
    <property type="match status" value="1"/>
</dbReference>